<comment type="pathway">
    <text evidence="4">Lipid metabolism.</text>
</comment>
<evidence type="ECO:0000256" key="10">
    <source>
        <dbReference type="ARBA" id="ARBA00022695"/>
    </source>
</evidence>
<evidence type="ECO:0000256" key="1">
    <source>
        <dbReference type="ARBA" id="ARBA00001698"/>
    </source>
</evidence>
<keyword evidence="12" id="KW-0443">Lipid metabolism</keyword>
<evidence type="ECO:0000256" key="13">
    <source>
        <dbReference type="ARBA" id="ARBA00023136"/>
    </source>
</evidence>
<keyword evidence="18" id="KW-1185">Reference proteome</keyword>
<gene>
    <name evidence="19" type="primary">LOC106816099</name>
</gene>
<evidence type="ECO:0000256" key="4">
    <source>
        <dbReference type="ARBA" id="ARBA00005189"/>
    </source>
</evidence>
<dbReference type="PANTHER" id="PTHR13773:SF8">
    <property type="entry name" value="PHOSPHATIDATE CYTIDYLYLTRANSFERASE, PHOTORECEPTOR-SPECIFIC"/>
    <property type="match status" value="1"/>
</dbReference>
<dbReference type="InterPro" id="IPR000374">
    <property type="entry name" value="PC_trans"/>
</dbReference>
<evidence type="ECO:0000256" key="9">
    <source>
        <dbReference type="ARBA" id="ARBA00022692"/>
    </source>
</evidence>
<evidence type="ECO:0000256" key="6">
    <source>
        <dbReference type="ARBA" id="ARBA00012487"/>
    </source>
</evidence>
<organism evidence="18 19">
    <name type="scientific">Priapulus caudatus</name>
    <name type="common">Priapulid worm</name>
    <dbReference type="NCBI Taxonomy" id="37621"/>
    <lineage>
        <taxon>Eukaryota</taxon>
        <taxon>Metazoa</taxon>
        <taxon>Ecdysozoa</taxon>
        <taxon>Scalidophora</taxon>
        <taxon>Priapulida</taxon>
        <taxon>Priapulimorpha</taxon>
        <taxon>Priapulimorphida</taxon>
        <taxon>Priapulidae</taxon>
        <taxon>Priapulus</taxon>
    </lineage>
</organism>
<feature type="transmembrane region" description="Helical" evidence="17">
    <location>
        <begin position="26"/>
        <end position="47"/>
    </location>
</feature>
<comment type="similarity">
    <text evidence="5 16">Belongs to the CDS family.</text>
</comment>
<evidence type="ECO:0000256" key="12">
    <source>
        <dbReference type="ARBA" id="ARBA00023098"/>
    </source>
</evidence>
<keyword evidence="13 17" id="KW-0472">Membrane</keyword>
<evidence type="ECO:0000256" key="11">
    <source>
        <dbReference type="ARBA" id="ARBA00022989"/>
    </source>
</evidence>
<protein>
    <recommendedName>
        <fullName evidence="6 16">Phosphatidate cytidylyltransferase</fullName>
        <ecNumber evidence="6 16">2.7.7.41</ecNumber>
    </recommendedName>
</protein>
<dbReference type="Proteomes" id="UP000695022">
    <property type="component" value="Unplaced"/>
</dbReference>
<dbReference type="RefSeq" id="XP_014676140.1">
    <property type="nucleotide sequence ID" value="XM_014820654.1"/>
</dbReference>
<accession>A0ABM1EVB9</accession>
<evidence type="ECO:0000256" key="7">
    <source>
        <dbReference type="ARBA" id="ARBA00022516"/>
    </source>
</evidence>
<evidence type="ECO:0000256" key="5">
    <source>
        <dbReference type="ARBA" id="ARBA00010185"/>
    </source>
</evidence>
<evidence type="ECO:0000256" key="17">
    <source>
        <dbReference type="SAM" id="Phobius"/>
    </source>
</evidence>
<proteinExistence type="inferred from homology"/>
<comment type="catalytic activity">
    <reaction evidence="1 16">
        <text>a 1,2-diacyl-sn-glycero-3-phosphate + CTP + H(+) = a CDP-1,2-diacyl-sn-glycerol + diphosphate</text>
        <dbReference type="Rhea" id="RHEA:16229"/>
        <dbReference type="ChEBI" id="CHEBI:15378"/>
        <dbReference type="ChEBI" id="CHEBI:33019"/>
        <dbReference type="ChEBI" id="CHEBI:37563"/>
        <dbReference type="ChEBI" id="CHEBI:58332"/>
        <dbReference type="ChEBI" id="CHEBI:58608"/>
        <dbReference type="EC" id="2.7.7.41"/>
    </reaction>
</comment>
<evidence type="ECO:0000256" key="8">
    <source>
        <dbReference type="ARBA" id="ARBA00022679"/>
    </source>
</evidence>
<name>A0ABM1EVB9_PRICU</name>
<dbReference type="EC" id="2.7.7.41" evidence="6 16"/>
<keyword evidence="14" id="KW-0594">Phospholipid biosynthesis</keyword>
<evidence type="ECO:0000313" key="19">
    <source>
        <dbReference type="RefSeq" id="XP_014676140.1"/>
    </source>
</evidence>
<evidence type="ECO:0000256" key="16">
    <source>
        <dbReference type="RuleBase" id="RU003938"/>
    </source>
</evidence>
<sequence>MAYMFGFFFGKTPLIKLSPKKTWEGWLGGLVSTIAFGWVLAAVLVRYDYFTCPVDFSYRYLNMTCERTSTFTSVKFQFPAVMRVFLTTLHLPASMTLFPFQLHAVGMALFASIIGPFGGFFASGFKRAFKIKDFGDLIPGHGGMMDRFDCQLLMASYVHVYHYSFVRAADPKRLLQLVLAMPPEQQLQFFNTLKDRLLGDGTLKLTAQ</sequence>
<comment type="pathway">
    <text evidence="3 16">Phospholipid metabolism; CDP-diacylglycerol biosynthesis; CDP-diacylglycerol from sn-glycerol 3-phosphate: step 3/3.</text>
</comment>
<keyword evidence="8 16" id="KW-0808">Transferase</keyword>
<dbReference type="InterPro" id="IPR016720">
    <property type="entry name" value="PC_Trfase_euk"/>
</dbReference>
<evidence type="ECO:0000256" key="3">
    <source>
        <dbReference type="ARBA" id="ARBA00005119"/>
    </source>
</evidence>
<dbReference type="PROSITE" id="PS01315">
    <property type="entry name" value="CDS"/>
    <property type="match status" value="1"/>
</dbReference>
<evidence type="ECO:0000313" key="18">
    <source>
        <dbReference type="Proteomes" id="UP000695022"/>
    </source>
</evidence>
<keyword evidence="10 16" id="KW-0548">Nucleotidyltransferase</keyword>
<reference evidence="19" key="1">
    <citation type="submission" date="2025-08" db="UniProtKB">
        <authorList>
            <consortium name="RefSeq"/>
        </authorList>
    </citation>
    <scope>IDENTIFICATION</scope>
</reference>
<comment type="subcellular location">
    <subcellularLocation>
        <location evidence="2">Membrane</location>
        <topology evidence="2">Multi-pass membrane protein</topology>
    </subcellularLocation>
</comment>
<keyword evidence="11 17" id="KW-1133">Transmembrane helix</keyword>
<evidence type="ECO:0000256" key="14">
    <source>
        <dbReference type="ARBA" id="ARBA00023209"/>
    </source>
</evidence>
<evidence type="ECO:0000256" key="15">
    <source>
        <dbReference type="ARBA" id="ARBA00023264"/>
    </source>
</evidence>
<dbReference type="Pfam" id="PF01148">
    <property type="entry name" value="CTP_transf_1"/>
    <property type="match status" value="1"/>
</dbReference>
<dbReference type="GeneID" id="106816099"/>
<feature type="transmembrane region" description="Helical" evidence="17">
    <location>
        <begin position="100"/>
        <end position="122"/>
    </location>
</feature>
<dbReference type="PANTHER" id="PTHR13773">
    <property type="entry name" value="PHOSPHATIDATE CYTIDYLYLTRANSFERASE"/>
    <property type="match status" value="1"/>
</dbReference>
<keyword evidence="9 16" id="KW-0812">Transmembrane</keyword>
<keyword evidence="15" id="KW-1208">Phospholipid metabolism</keyword>
<keyword evidence="7" id="KW-0444">Lipid biosynthesis</keyword>
<evidence type="ECO:0000256" key="2">
    <source>
        <dbReference type="ARBA" id="ARBA00004141"/>
    </source>
</evidence>